<keyword evidence="3" id="KW-1185">Reference proteome</keyword>
<name>A0ABT6II23_9PSED</name>
<comment type="caution">
    <text evidence="2">The sequence shown here is derived from an EMBL/GenBank/DDBJ whole genome shotgun (WGS) entry which is preliminary data.</text>
</comment>
<dbReference type="EMBL" id="JAPDIQ010000006">
    <property type="protein sequence ID" value="MDH4764104.1"/>
    <property type="molecule type" value="Genomic_DNA"/>
</dbReference>
<feature type="chain" id="PRO_5045882749" evidence="1">
    <location>
        <begin position="28"/>
        <end position="376"/>
    </location>
</feature>
<keyword evidence="1" id="KW-0732">Signal</keyword>
<organism evidence="2 3">
    <name type="scientific">Pseudomonas flavocrustae</name>
    <dbReference type="NCBI Taxonomy" id="2991719"/>
    <lineage>
        <taxon>Bacteria</taxon>
        <taxon>Pseudomonadati</taxon>
        <taxon>Pseudomonadota</taxon>
        <taxon>Gammaproteobacteria</taxon>
        <taxon>Pseudomonadales</taxon>
        <taxon>Pseudomonadaceae</taxon>
        <taxon>Pseudomonas</taxon>
    </lineage>
</organism>
<evidence type="ECO:0000256" key="1">
    <source>
        <dbReference type="SAM" id="SignalP"/>
    </source>
</evidence>
<dbReference type="Proteomes" id="UP001157461">
    <property type="component" value="Unassembled WGS sequence"/>
</dbReference>
<feature type="signal peptide" evidence="1">
    <location>
        <begin position="1"/>
        <end position="27"/>
    </location>
</feature>
<reference evidence="2 3" key="1">
    <citation type="submission" date="2022-10" db="EMBL/GenBank/DDBJ databases">
        <title>A novel Pseudomonas species, isolated from Passiflora incarnata leaves.</title>
        <authorList>
            <person name="Cueva-Yesquen L.G."/>
            <person name="Fantinatti-Garboggini F."/>
        </authorList>
    </citation>
    <scope>NUCLEOTIDE SEQUENCE [LARGE SCALE GENOMIC DNA]</scope>
    <source>
        <strain evidence="2 3">CBMAI 2609</strain>
    </source>
</reference>
<proteinExistence type="predicted"/>
<evidence type="ECO:0000313" key="2">
    <source>
        <dbReference type="EMBL" id="MDH4764104.1"/>
    </source>
</evidence>
<gene>
    <name evidence="2" type="ORF">OMP44_14485</name>
</gene>
<evidence type="ECO:0000313" key="3">
    <source>
        <dbReference type="Proteomes" id="UP001157461"/>
    </source>
</evidence>
<dbReference type="RefSeq" id="WP_280309153.1">
    <property type="nucleotide sequence ID" value="NZ_JAPDIQ010000006.1"/>
</dbReference>
<sequence length="376" mass="39653">MMIGRCITTPLLAISALVILVSGSAHAATQLASDFKIEQTTTSYQFVPNLTTPKAVTLAANQPVYVYAKGTTTSDTASGVMMFGMQVACGTSTAKLVDSYQTTRNHEGTLAYPATPGKLSLQVRYLFVPPTAGSYVCTVMVKNLFGKGDAKTLTLKAGSATYITDPSPAIGAGVWGIENDKSDFDWAGRPASPTEQKCVRGDAALDPPIDGVSNTTTYCKGSVHIGPGLPAGESVYALRSGQWTPNASAKTIKGIADIELTSCYDQTGSCPPYAWGSPANKTAGSVVKSRLVVQKFPTGSTTACATFNSTDQTTEITSNAHHLKVYHDLSGVDVATNSASCGASSYFVSKIYLTWLSGNPVRIEDSRYSQNILMNE</sequence>
<protein>
    <submittedName>
        <fullName evidence="2">Uncharacterized protein</fullName>
    </submittedName>
</protein>
<accession>A0ABT6II23</accession>